<feature type="region of interest" description="Disordered" evidence="1">
    <location>
        <begin position="106"/>
        <end position="138"/>
    </location>
</feature>
<dbReference type="EMBL" id="CASHTH010004436">
    <property type="protein sequence ID" value="CAI8057314.1"/>
    <property type="molecule type" value="Genomic_DNA"/>
</dbReference>
<dbReference type="AlphaFoldDB" id="A0AA35TZV3"/>
<name>A0AA35TZV3_GEOBA</name>
<evidence type="ECO:0000313" key="3">
    <source>
        <dbReference type="Proteomes" id="UP001174909"/>
    </source>
</evidence>
<evidence type="ECO:0000313" key="2">
    <source>
        <dbReference type="EMBL" id="CAI8057314.1"/>
    </source>
</evidence>
<sequence>MCLLEMRHHVGTGAEWGVKISTTSNTSDWCGMRASNIAGFTINEKILTIFQLVPDGRATQARYALRPHPRSYITFQRKIYLTQKLADVLNFIEDLLALTSQIAEQHTPLPVPELPEDTATPSDTEDAGTEEPRRDFERRLSDLEELLRRLAPFKPVH</sequence>
<proteinExistence type="predicted"/>
<accession>A0AA35TZV3</accession>
<evidence type="ECO:0000256" key="1">
    <source>
        <dbReference type="SAM" id="MobiDB-lite"/>
    </source>
</evidence>
<protein>
    <submittedName>
        <fullName evidence="2">Uncharacterized protein</fullName>
    </submittedName>
</protein>
<keyword evidence="3" id="KW-1185">Reference proteome</keyword>
<reference evidence="2" key="1">
    <citation type="submission" date="2023-03" db="EMBL/GenBank/DDBJ databases">
        <authorList>
            <person name="Steffen K."/>
            <person name="Cardenas P."/>
        </authorList>
    </citation>
    <scope>NUCLEOTIDE SEQUENCE</scope>
</reference>
<comment type="caution">
    <text evidence="2">The sequence shown here is derived from an EMBL/GenBank/DDBJ whole genome shotgun (WGS) entry which is preliminary data.</text>
</comment>
<dbReference type="Proteomes" id="UP001174909">
    <property type="component" value="Unassembled WGS sequence"/>
</dbReference>
<gene>
    <name evidence="2" type="ORF">GBAR_LOCUS31239</name>
</gene>
<organism evidence="2 3">
    <name type="scientific">Geodia barretti</name>
    <name type="common">Barrett's horny sponge</name>
    <dbReference type="NCBI Taxonomy" id="519541"/>
    <lineage>
        <taxon>Eukaryota</taxon>
        <taxon>Metazoa</taxon>
        <taxon>Porifera</taxon>
        <taxon>Demospongiae</taxon>
        <taxon>Heteroscleromorpha</taxon>
        <taxon>Tetractinellida</taxon>
        <taxon>Astrophorina</taxon>
        <taxon>Geodiidae</taxon>
        <taxon>Geodia</taxon>
    </lineage>
</organism>